<reference evidence="2" key="1">
    <citation type="submission" date="2020-08" db="EMBL/GenBank/DDBJ databases">
        <authorList>
            <person name="Cejkova D."/>
            <person name="Kubasova T."/>
            <person name="Jahodarova E."/>
            <person name="Rychlik I."/>
        </authorList>
    </citation>
    <scope>NUCLEOTIDE SEQUENCE</scope>
    <source>
        <strain evidence="2">An420c</strain>
    </source>
</reference>
<reference evidence="2" key="2">
    <citation type="journal article" date="2021" name="Sci. Rep.">
        <title>The distribution of antibiotic resistance genes in chicken gut microbiota commensals.</title>
        <authorList>
            <person name="Juricova H."/>
            <person name="Matiasovicova J."/>
            <person name="Kubasova T."/>
            <person name="Cejkova D."/>
            <person name="Rychlik I."/>
        </authorList>
    </citation>
    <scope>NUCLEOTIDE SEQUENCE</scope>
    <source>
        <strain evidence="2">An420c</strain>
    </source>
</reference>
<dbReference type="AlphaFoldDB" id="A0A938X421"/>
<evidence type="ECO:0000313" key="2">
    <source>
        <dbReference type="EMBL" id="MBM6827466.1"/>
    </source>
</evidence>
<organism evidence="2 3">
    <name type="scientific">Mordavella massiliensis</name>
    <dbReference type="NCBI Taxonomy" id="1871024"/>
    <lineage>
        <taxon>Bacteria</taxon>
        <taxon>Bacillati</taxon>
        <taxon>Bacillota</taxon>
        <taxon>Clostridia</taxon>
        <taxon>Eubacteriales</taxon>
        <taxon>Clostridiaceae</taxon>
        <taxon>Mordavella</taxon>
    </lineage>
</organism>
<protein>
    <submittedName>
        <fullName evidence="2">Helix-turn-helix transcriptional regulator</fullName>
    </submittedName>
</protein>
<proteinExistence type="predicted"/>
<sequence length="82" mass="9391">MNQLSESEIRTNFSKNLSYIRRTSKYRLSQATLARRLCLSKYAVSMYEANRAAPTAYVVYLVSLYSGIPMERLLTTDLSKGE</sequence>
<comment type="caution">
    <text evidence="2">The sequence shown here is derived from an EMBL/GenBank/DDBJ whole genome shotgun (WGS) entry which is preliminary data.</text>
</comment>
<dbReference type="Proteomes" id="UP000713880">
    <property type="component" value="Unassembled WGS sequence"/>
</dbReference>
<dbReference type="EMBL" id="JACJLV010000037">
    <property type="protein sequence ID" value="MBM6827466.1"/>
    <property type="molecule type" value="Genomic_DNA"/>
</dbReference>
<dbReference type="CDD" id="cd00093">
    <property type="entry name" value="HTH_XRE"/>
    <property type="match status" value="1"/>
</dbReference>
<dbReference type="SUPFAM" id="SSF47413">
    <property type="entry name" value="lambda repressor-like DNA-binding domains"/>
    <property type="match status" value="1"/>
</dbReference>
<name>A0A938X421_9CLOT</name>
<dbReference type="InterPro" id="IPR001387">
    <property type="entry name" value="Cro/C1-type_HTH"/>
</dbReference>
<evidence type="ECO:0000259" key="1">
    <source>
        <dbReference type="PROSITE" id="PS50943"/>
    </source>
</evidence>
<gene>
    <name evidence="2" type="ORF">H6A13_10240</name>
</gene>
<accession>A0A938X421</accession>
<feature type="domain" description="HTH cro/C1-type" evidence="1">
    <location>
        <begin position="28"/>
        <end position="73"/>
    </location>
</feature>
<dbReference type="RefSeq" id="WP_204909481.1">
    <property type="nucleotide sequence ID" value="NZ_JACJLV010000037.1"/>
</dbReference>
<dbReference type="Gene3D" id="1.10.260.40">
    <property type="entry name" value="lambda repressor-like DNA-binding domains"/>
    <property type="match status" value="1"/>
</dbReference>
<keyword evidence="3" id="KW-1185">Reference proteome</keyword>
<dbReference type="GO" id="GO:0003677">
    <property type="term" value="F:DNA binding"/>
    <property type="evidence" value="ECO:0007669"/>
    <property type="project" value="InterPro"/>
</dbReference>
<dbReference type="InterPro" id="IPR010982">
    <property type="entry name" value="Lambda_DNA-bd_dom_sf"/>
</dbReference>
<dbReference type="PROSITE" id="PS50943">
    <property type="entry name" value="HTH_CROC1"/>
    <property type="match status" value="1"/>
</dbReference>
<evidence type="ECO:0000313" key="3">
    <source>
        <dbReference type="Proteomes" id="UP000713880"/>
    </source>
</evidence>
<dbReference type="Pfam" id="PF01381">
    <property type="entry name" value="HTH_3"/>
    <property type="match status" value="1"/>
</dbReference>